<dbReference type="PROSITE" id="PS51382">
    <property type="entry name" value="SPX"/>
    <property type="match status" value="1"/>
</dbReference>
<feature type="transmembrane region" description="Helical" evidence="6">
    <location>
        <begin position="115"/>
        <end position="134"/>
    </location>
</feature>
<dbReference type="InterPro" id="IPR004331">
    <property type="entry name" value="SPX_dom"/>
</dbReference>
<name>L0P8S7_PNEJI</name>
<proteinExistence type="inferred from homology"/>
<keyword evidence="3 6" id="KW-0812">Transmembrane</keyword>
<dbReference type="GO" id="GO:0005794">
    <property type="term" value="C:Golgi apparatus"/>
    <property type="evidence" value="ECO:0007669"/>
    <property type="project" value="TreeGrafter"/>
</dbReference>
<feature type="transmembrane region" description="Helical" evidence="6">
    <location>
        <begin position="149"/>
        <end position="168"/>
    </location>
</feature>
<comment type="caution">
    <text evidence="8">The sequence shown here is derived from an EMBL/GenBank/DDBJ whole genome shotgun (WGS) entry which is preliminary data.</text>
</comment>
<protein>
    <recommendedName>
        <fullName evidence="7">SPX domain-containing protein</fullName>
    </recommendedName>
</protein>
<dbReference type="GO" id="GO:0000822">
    <property type="term" value="F:inositol hexakisphosphate binding"/>
    <property type="evidence" value="ECO:0007669"/>
    <property type="project" value="TreeGrafter"/>
</dbReference>
<dbReference type="InParanoid" id="L0P8S7"/>
<dbReference type="GO" id="GO:0016036">
    <property type="term" value="P:cellular response to phosphate starvation"/>
    <property type="evidence" value="ECO:0007669"/>
    <property type="project" value="TreeGrafter"/>
</dbReference>
<feature type="domain" description="SPX" evidence="7">
    <location>
        <begin position="1"/>
        <end position="66"/>
    </location>
</feature>
<evidence type="ECO:0000313" key="9">
    <source>
        <dbReference type="Proteomes" id="UP000010422"/>
    </source>
</evidence>
<gene>
    <name evidence="8" type="ORF">PNEJI1_002390</name>
</gene>
<comment type="similarity">
    <text evidence="2">Belongs to the SYG1 (TC 2.A.94) family.</text>
</comment>
<feature type="transmembrane region" description="Helical" evidence="6">
    <location>
        <begin position="210"/>
        <end position="231"/>
    </location>
</feature>
<keyword evidence="5 6" id="KW-0472">Membrane</keyword>
<dbReference type="STRING" id="1209962.L0P8S7"/>
<dbReference type="VEuPathDB" id="FungiDB:PNEJI1_002390"/>
<evidence type="ECO:0000256" key="5">
    <source>
        <dbReference type="ARBA" id="ARBA00023136"/>
    </source>
</evidence>
<feature type="transmembrane region" description="Helical" evidence="6">
    <location>
        <begin position="180"/>
        <end position="198"/>
    </location>
</feature>
<dbReference type="Pfam" id="PF03124">
    <property type="entry name" value="EXS"/>
    <property type="match status" value="1"/>
</dbReference>
<keyword evidence="4 6" id="KW-1133">Transmembrane helix</keyword>
<dbReference type="EMBL" id="CAKM01000121">
    <property type="protein sequence ID" value="CCJ28796.1"/>
    <property type="molecule type" value="Genomic_DNA"/>
</dbReference>
<evidence type="ECO:0000259" key="7">
    <source>
        <dbReference type="PROSITE" id="PS51382"/>
    </source>
</evidence>
<sequence>MKKKNHISENIACKIAKKQLKIAIIDFYHETELLKNYRTMNMEAFRKALKKITKVTGINYLKFYMPKITESHFGSSEISNDLMTETENIFAYYFEKNNRKRAIEKLRTKQKTTDYANALFRVGLYLGISLPLLIEGLIYVGELDLVKKYLLQIWGGFFIILINYIFIFEFDTRHNLDWKQYLEIPSFIFLLFSLFFWLSFRNFSTSLTNYYPLFFTSIIAIILLNPLPYFHKKSRKWFIISNLRLLFSGLLYCFGNIKETIFLFLQSPF</sequence>
<evidence type="ECO:0000256" key="3">
    <source>
        <dbReference type="ARBA" id="ARBA00022692"/>
    </source>
</evidence>
<dbReference type="AlphaFoldDB" id="L0P8S7"/>
<dbReference type="GO" id="GO:0006817">
    <property type="term" value="P:phosphate ion transport"/>
    <property type="evidence" value="ECO:0007669"/>
    <property type="project" value="TreeGrafter"/>
</dbReference>
<dbReference type="Pfam" id="PF03105">
    <property type="entry name" value="SPX"/>
    <property type="match status" value="1"/>
</dbReference>
<evidence type="ECO:0000256" key="1">
    <source>
        <dbReference type="ARBA" id="ARBA00004141"/>
    </source>
</evidence>
<comment type="subcellular location">
    <subcellularLocation>
        <location evidence="1">Membrane</location>
        <topology evidence="1">Multi-pass membrane protein</topology>
    </subcellularLocation>
</comment>
<dbReference type="InterPro" id="IPR004342">
    <property type="entry name" value="EXS_C"/>
</dbReference>
<accession>L0P8S7</accession>
<dbReference type="Proteomes" id="UP000010422">
    <property type="component" value="Unassembled WGS sequence"/>
</dbReference>
<organism evidence="9">
    <name type="scientific">Pneumocystis jirovecii</name>
    <name type="common">Human pneumocystis pneumonia agent</name>
    <dbReference type="NCBI Taxonomy" id="42068"/>
    <lineage>
        <taxon>Eukaryota</taxon>
        <taxon>Fungi</taxon>
        <taxon>Dikarya</taxon>
        <taxon>Ascomycota</taxon>
        <taxon>Taphrinomycotina</taxon>
        <taxon>Pneumocystomycetes</taxon>
        <taxon>Pneumocystaceae</taxon>
        <taxon>Pneumocystis</taxon>
    </lineage>
</organism>
<evidence type="ECO:0000256" key="2">
    <source>
        <dbReference type="ARBA" id="ARBA00009665"/>
    </source>
</evidence>
<dbReference type="PANTHER" id="PTHR10783">
    <property type="entry name" value="XENOTROPIC AND POLYTROPIC RETROVIRUS RECEPTOR 1-RELATED"/>
    <property type="match status" value="1"/>
</dbReference>
<reference evidence="8 9" key="1">
    <citation type="journal article" date="2012" name="MBio">
        <title>De novo assembly of the Pneumocystis jirovecii genome from a single bronchoalveolar lavage fluid specimen from a patient.</title>
        <authorList>
            <person name="Cisse O.H."/>
            <person name="Pagni M."/>
            <person name="Hauser P.M."/>
        </authorList>
    </citation>
    <scope>NUCLEOTIDE SEQUENCE [LARGE SCALE GENOMIC DNA]</scope>
    <source>
        <strain evidence="8 9">SE8</strain>
    </source>
</reference>
<dbReference type="PANTHER" id="PTHR10783:SF103">
    <property type="entry name" value="SOLUTE CARRIER FAMILY 53 MEMBER 1"/>
    <property type="match status" value="1"/>
</dbReference>
<evidence type="ECO:0000256" key="4">
    <source>
        <dbReference type="ARBA" id="ARBA00022989"/>
    </source>
</evidence>
<dbReference type="GO" id="GO:0005886">
    <property type="term" value="C:plasma membrane"/>
    <property type="evidence" value="ECO:0007669"/>
    <property type="project" value="TreeGrafter"/>
</dbReference>
<feature type="transmembrane region" description="Helical" evidence="6">
    <location>
        <begin position="243"/>
        <end position="265"/>
    </location>
</feature>
<evidence type="ECO:0000313" key="8">
    <source>
        <dbReference type="EMBL" id="CCJ28796.1"/>
    </source>
</evidence>
<evidence type="ECO:0000256" key="6">
    <source>
        <dbReference type="SAM" id="Phobius"/>
    </source>
</evidence>